<keyword evidence="3" id="KW-1185">Reference proteome</keyword>
<organism evidence="2 3">
    <name type="scientific">Litorisediminicola beolgyonensis</name>
    <dbReference type="NCBI Taxonomy" id="1173614"/>
    <lineage>
        <taxon>Bacteria</taxon>
        <taxon>Pseudomonadati</taxon>
        <taxon>Pseudomonadota</taxon>
        <taxon>Alphaproteobacteria</taxon>
        <taxon>Rhodobacterales</taxon>
        <taxon>Paracoccaceae</taxon>
        <taxon>Litorisediminicola</taxon>
    </lineage>
</organism>
<feature type="transmembrane region" description="Helical" evidence="1">
    <location>
        <begin position="32"/>
        <end position="51"/>
    </location>
</feature>
<keyword evidence="1" id="KW-1133">Transmembrane helix</keyword>
<sequence length="114" mass="11996">MRTDALILAYGLCFLAGPLIFLMALRADPGRSTALALGILVLAALVLAARLQSTTPAAALAALWLAWVGTVALLARAARARLTDPRTRRWGLVAGLLATTVPWFGLATALWMTA</sequence>
<comment type="caution">
    <text evidence="2">The sequence shown here is derived from an EMBL/GenBank/DDBJ whole genome shotgun (WGS) entry which is preliminary data.</text>
</comment>
<reference evidence="3" key="1">
    <citation type="journal article" date="2019" name="Int. J. Syst. Evol. Microbiol.">
        <title>The Global Catalogue of Microorganisms (GCM) 10K type strain sequencing project: providing services to taxonomists for standard genome sequencing and annotation.</title>
        <authorList>
            <consortium name="The Broad Institute Genomics Platform"/>
            <consortium name="The Broad Institute Genome Sequencing Center for Infectious Disease"/>
            <person name="Wu L."/>
            <person name="Ma J."/>
        </authorList>
    </citation>
    <scope>NUCLEOTIDE SEQUENCE [LARGE SCALE GENOMIC DNA]</scope>
    <source>
        <strain evidence="3">CCUG 62953</strain>
    </source>
</reference>
<feature type="transmembrane region" description="Helical" evidence="1">
    <location>
        <begin position="6"/>
        <end position="25"/>
    </location>
</feature>
<feature type="transmembrane region" description="Helical" evidence="1">
    <location>
        <begin position="90"/>
        <end position="112"/>
    </location>
</feature>
<feature type="transmembrane region" description="Helical" evidence="1">
    <location>
        <begin position="57"/>
        <end position="78"/>
    </location>
</feature>
<evidence type="ECO:0000256" key="1">
    <source>
        <dbReference type="SAM" id="Phobius"/>
    </source>
</evidence>
<proteinExistence type="predicted"/>
<evidence type="ECO:0000313" key="2">
    <source>
        <dbReference type="EMBL" id="MFD1340976.1"/>
    </source>
</evidence>
<dbReference type="Proteomes" id="UP001597135">
    <property type="component" value="Unassembled WGS sequence"/>
</dbReference>
<dbReference type="RefSeq" id="WP_386801034.1">
    <property type="nucleotide sequence ID" value="NZ_JBHTMU010000001.1"/>
</dbReference>
<keyword evidence="1" id="KW-0812">Transmembrane</keyword>
<dbReference type="EMBL" id="JBHTMU010000001">
    <property type="protein sequence ID" value="MFD1340976.1"/>
    <property type="molecule type" value="Genomic_DNA"/>
</dbReference>
<protein>
    <submittedName>
        <fullName evidence="2">Uncharacterized protein</fullName>
    </submittedName>
</protein>
<gene>
    <name evidence="2" type="ORF">ACFQ4E_00920</name>
</gene>
<name>A0ABW3ZCR3_9RHOB</name>
<keyword evidence="1" id="KW-0472">Membrane</keyword>
<evidence type="ECO:0000313" key="3">
    <source>
        <dbReference type="Proteomes" id="UP001597135"/>
    </source>
</evidence>
<accession>A0ABW3ZCR3</accession>